<dbReference type="InterPro" id="IPR036526">
    <property type="entry name" value="C-N_Hydrolase_sf"/>
</dbReference>
<keyword evidence="5" id="KW-1185">Reference proteome</keyword>
<dbReference type="Pfam" id="PF00795">
    <property type="entry name" value="CN_hydrolase"/>
    <property type="match status" value="1"/>
</dbReference>
<reference evidence="4 5" key="1">
    <citation type="submission" date="2012-12" db="EMBL/GenBank/DDBJ databases">
        <title>Genome Assembly of Photobacterium sp. AK15.</title>
        <authorList>
            <person name="Khatri I."/>
            <person name="Vaidya B."/>
            <person name="Srinivas T.N.R."/>
            <person name="Subramanian S."/>
            <person name="Pinnaka A."/>
        </authorList>
    </citation>
    <scope>NUCLEOTIDE SEQUENCE [LARGE SCALE GENOMIC DNA]</scope>
    <source>
        <strain evidence="4 5">AK15</strain>
    </source>
</reference>
<dbReference type="OrthoDB" id="9803803at2"/>
<evidence type="ECO:0000256" key="2">
    <source>
        <dbReference type="SAM" id="SignalP"/>
    </source>
</evidence>
<dbReference type="RefSeq" id="WP_007471267.1">
    <property type="nucleotide sequence ID" value="NZ_AMZO01000049.1"/>
</dbReference>
<feature type="signal peptide" evidence="2">
    <location>
        <begin position="1"/>
        <end position="18"/>
    </location>
</feature>
<dbReference type="Proteomes" id="UP000011134">
    <property type="component" value="Unassembled WGS sequence"/>
</dbReference>
<evidence type="ECO:0000313" key="4">
    <source>
        <dbReference type="EMBL" id="ELR63196.1"/>
    </source>
</evidence>
<proteinExistence type="inferred from homology"/>
<dbReference type="PANTHER" id="PTHR46044">
    <property type="entry name" value="NITRILASE"/>
    <property type="match status" value="1"/>
</dbReference>
<feature type="domain" description="CN hydrolase" evidence="3">
    <location>
        <begin position="19"/>
        <end position="301"/>
    </location>
</feature>
<dbReference type="PANTHER" id="PTHR46044:SF1">
    <property type="entry name" value="CN HYDROLASE DOMAIN-CONTAINING PROTEIN"/>
    <property type="match status" value="1"/>
</dbReference>
<dbReference type="PROSITE" id="PS50263">
    <property type="entry name" value="CN_HYDROLASE"/>
    <property type="match status" value="1"/>
</dbReference>
<dbReference type="AlphaFoldDB" id="L8J368"/>
<dbReference type="EMBL" id="AMZO01000049">
    <property type="protein sequence ID" value="ELR63196.1"/>
    <property type="molecule type" value="Genomic_DNA"/>
</dbReference>
<organism evidence="4 5">
    <name type="scientific">Photobacterium marinum</name>
    <dbReference type="NCBI Taxonomy" id="1056511"/>
    <lineage>
        <taxon>Bacteria</taxon>
        <taxon>Pseudomonadati</taxon>
        <taxon>Pseudomonadota</taxon>
        <taxon>Gammaproteobacteria</taxon>
        <taxon>Vibrionales</taxon>
        <taxon>Vibrionaceae</taxon>
        <taxon>Photobacterium</taxon>
    </lineage>
</organism>
<name>L8J368_9GAMM</name>
<comment type="similarity">
    <text evidence="1">Belongs to the carbon-nitrogen hydrolase superfamily. Nitrilase family.</text>
</comment>
<accession>L8J368</accession>
<protein>
    <submittedName>
        <fullName evidence="4">Putative nitrilase protein</fullName>
    </submittedName>
</protein>
<keyword evidence="2" id="KW-0732">Signal</keyword>
<evidence type="ECO:0000259" key="3">
    <source>
        <dbReference type="PROSITE" id="PS50263"/>
    </source>
</evidence>
<dbReference type="PATRIC" id="fig|1056511.3.peg.4844"/>
<evidence type="ECO:0000313" key="5">
    <source>
        <dbReference type="Proteomes" id="UP000011134"/>
    </source>
</evidence>
<dbReference type="SUPFAM" id="SSF56317">
    <property type="entry name" value="Carbon-nitrogen hydrolase"/>
    <property type="match status" value="1"/>
</dbReference>
<gene>
    <name evidence="4" type="ORF">C942_04031</name>
</gene>
<dbReference type="InterPro" id="IPR003010">
    <property type="entry name" value="C-N_Hydrolase"/>
</dbReference>
<feature type="chain" id="PRO_5003993256" evidence="2">
    <location>
        <begin position="19"/>
        <end position="341"/>
    </location>
</feature>
<comment type="caution">
    <text evidence="4">The sequence shown here is derived from an EMBL/GenBank/DDBJ whole genome shotgun (WGS) entry which is preliminary data.</text>
</comment>
<dbReference type="Gene3D" id="3.60.110.10">
    <property type="entry name" value="Carbon-nitrogen hydrolase"/>
    <property type="match status" value="1"/>
</dbReference>
<dbReference type="GO" id="GO:0003824">
    <property type="term" value="F:catalytic activity"/>
    <property type="evidence" value="ECO:0007669"/>
    <property type="project" value="InterPro"/>
</dbReference>
<sequence length="341" mass="37344">MKKVIVAGCMLLSMNAFADQVKVATLSAPSHYLNPGQSTNDLIGWMKKAHSEGIKILSTPEAYIGGYPLWNYVEKTINIVDGEKHKAAFINGSIDLNGPEVKKIRSAAKKYNIGVILGANLRGEGGDRNTVYNAIIFIDENGEVVNVHRKTSGSHTERQYWSYGEASTIKNVTIQGLQVSAVQCWEARNPLTVSQLALNAPDVVFLPTGDYFNEELGGLYTVEMRYIGRNVHSYVLSSSIMFNWDSLGKSDEDLLNEWKKVMPPKAPAAGLGGGAAVDPHGVILDITKPFETRLVTTVVDTDKVKGSLALHSITDSYRLKGDYTLYVDGKKITGNGVERIY</sequence>
<dbReference type="InterPro" id="IPR044149">
    <property type="entry name" value="Nitrilases_CHs"/>
</dbReference>
<evidence type="ECO:0000256" key="1">
    <source>
        <dbReference type="ARBA" id="ARBA00008129"/>
    </source>
</evidence>